<dbReference type="PANTHER" id="PTHR30328">
    <property type="entry name" value="TRANSCRIPTIONAL REPRESSOR"/>
    <property type="match status" value="1"/>
</dbReference>
<comment type="caution">
    <text evidence="4">The sequence shown here is derived from an EMBL/GenBank/DDBJ whole genome shotgun (WGS) entry which is preliminary data.</text>
</comment>
<reference evidence="4 5" key="1">
    <citation type="submission" date="2017-09" db="EMBL/GenBank/DDBJ databases">
        <title>Genomics of the genus Arcobacter.</title>
        <authorList>
            <person name="Perez-Cataluna A."/>
            <person name="Figueras M.J."/>
            <person name="Salas-Masso N."/>
        </authorList>
    </citation>
    <scope>NUCLEOTIDE SEQUENCE [LARGE SCALE GENOMIC DNA]</scope>
    <source>
        <strain evidence="4 5">CECT 7386</strain>
    </source>
</reference>
<dbReference type="Gene3D" id="1.10.10.60">
    <property type="entry name" value="Homeodomain-like"/>
    <property type="match status" value="1"/>
</dbReference>
<evidence type="ECO:0000256" key="1">
    <source>
        <dbReference type="ARBA" id="ARBA00023125"/>
    </source>
</evidence>
<dbReference type="InterPro" id="IPR049488">
    <property type="entry name" value="TM_1030-like_C"/>
</dbReference>
<dbReference type="Pfam" id="PF21256">
    <property type="entry name" value="TetR_C_5-like"/>
    <property type="match status" value="1"/>
</dbReference>
<evidence type="ECO:0000259" key="3">
    <source>
        <dbReference type="PROSITE" id="PS50977"/>
    </source>
</evidence>
<proteinExistence type="predicted"/>
<dbReference type="PANTHER" id="PTHR30328:SF54">
    <property type="entry name" value="HTH-TYPE TRANSCRIPTIONAL REPRESSOR SCO4008"/>
    <property type="match status" value="1"/>
</dbReference>
<feature type="domain" description="HTH tetR-type" evidence="3">
    <location>
        <begin position="1"/>
        <end position="60"/>
    </location>
</feature>
<dbReference type="InterPro" id="IPR009057">
    <property type="entry name" value="Homeodomain-like_sf"/>
</dbReference>
<feature type="DNA-binding region" description="H-T-H motif" evidence="2">
    <location>
        <begin position="23"/>
        <end position="42"/>
    </location>
</feature>
<dbReference type="KEGG" id="amyt:AMYT_1937"/>
<name>A0AAX2AFM6_9BACT</name>
<dbReference type="InterPro" id="IPR001647">
    <property type="entry name" value="HTH_TetR"/>
</dbReference>
<organism evidence="4 5">
    <name type="scientific">Malaciobacter mytili LMG 24559</name>
    <dbReference type="NCBI Taxonomy" id="1032238"/>
    <lineage>
        <taxon>Bacteria</taxon>
        <taxon>Pseudomonadati</taxon>
        <taxon>Campylobacterota</taxon>
        <taxon>Epsilonproteobacteria</taxon>
        <taxon>Campylobacterales</taxon>
        <taxon>Arcobacteraceae</taxon>
        <taxon>Malaciobacter</taxon>
    </lineage>
</organism>
<sequence length="192" mass="22600">MTKEKIKKAALKNFAINGYEATSLAKIAQEVGIKKQSISTYFSQKEELYFAVFQEMTNDYITYLEKVVKQISTKPADIKIKTLVYKIYEFAVTYPLYNMFFNRALHFSPTFLQEKIKNEIQKMETLSSKIYKETFNEGIKTGLIKKQELESLVAAFYCLIDGISIQMLIYEKEEFHKRLESIWNIFWEGIKK</sequence>
<dbReference type="PROSITE" id="PS50977">
    <property type="entry name" value="HTH_TETR_2"/>
    <property type="match status" value="1"/>
</dbReference>
<dbReference type="RefSeq" id="WP_114842345.1">
    <property type="nucleotide sequence ID" value="NZ_CP031219.1"/>
</dbReference>
<dbReference type="SUPFAM" id="SSF46689">
    <property type="entry name" value="Homeodomain-like"/>
    <property type="match status" value="1"/>
</dbReference>
<evidence type="ECO:0000313" key="4">
    <source>
        <dbReference type="EMBL" id="RXK15192.1"/>
    </source>
</evidence>
<dbReference type="Proteomes" id="UP000290092">
    <property type="component" value="Unassembled WGS sequence"/>
</dbReference>
<evidence type="ECO:0000256" key="2">
    <source>
        <dbReference type="PROSITE-ProRule" id="PRU00335"/>
    </source>
</evidence>
<dbReference type="SUPFAM" id="SSF48498">
    <property type="entry name" value="Tetracyclin repressor-like, C-terminal domain"/>
    <property type="match status" value="1"/>
</dbReference>
<keyword evidence="1 2" id="KW-0238">DNA-binding</keyword>
<dbReference type="InterPro" id="IPR050109">
    <property type="entry name" value="HTH-type_TetR-like_transc_reg"/>
</dbReference>
<evidence type="ECO:0000313" key="5">
    <source>
        <dbReference type="Proteomes" id="UP000290092"/>
    </source>
</evidence>
<dbReference type="GO" id="GO:0003677">
    <property type="term" value="F:DNA binding"/>
    <property type="evidence" value="ECO:0007669"/>
    <property type="project" value="UniProtKB-UniRule"/>
</dbReference>
<dbReference type="Pfam" id="PF00440">
    <property type="entry name" value="TetR_N"/>
    <property type="match status" value="1"/>
</dbReference>
<keyword evidence="5" id="KW-1185">Reference proteome</keyword>
<protein>
    <recommendedName>
        <fullName evidence="3">HTH tetR-type domain-containing protein</fullName>
    </recommendedName>
</protein>
<dbReference type="EMBL" id="NXID01000035">
    <property type="protein sequence ID" value="RXK15192.1"/>
    <property type="molecule type" value="Genomic_DNA"/>
</dbReference>
<dbReference type="AlphaFoldDB" id="A0AAX2AFM6"/>
<gene>
    <name evidence="4" type="ORF">CP985_09875</name>
</gene>
<dbReference type="Gene3D" id="1.10.357.10">
    <property type="entry name" value="Tetracycline Repressor, domain 2"/>
    <property type="match status" value="1"/>
</dbReference>
<dbReference type="InterPro" id="IPR036271">
    <property type="entry name" value="Tet_transcr_reg_TetR-rel_C_sf"/>
</dbReference>
<accession>A0AAX2AFM6</accession>